<protein>
    <recommendedName>
        <fullName evidence="10">UAA transporter</fullName>
    </recommendedName>
</protein>
<organism evidence="8 9">
    <name type="scientific">Phlebiopsis gigantea (strain 11061_1 CR5-6)</name>
    <name type="common">White-rot fungus</name>
    <name type="synonym">Peniophora gigantea</name>
    <dbReference type="NCBI Taxonomy" id="745531"/>
    <lineage>
        <taxon>Eukaryota</taxon>
        <taxon>Fungi</taxon>
        <taxon>Dikarya</taxon>
        <taxon>Basidiomycota</taxon>
        <taxon>Agaricomycotina</taxon>
        <taxon>Agaricomycetes</taxon>
        <taxon>Polyporales</taxon>
        <taxon>Phanerochaetaceae</taxon>
        <taxon>Phlebiopsis</taxon>
    </lineage>
</organism>
<dbReference type="GO" id="GO:0005462">
    <property type="term" value="F:UDP-N-acetylglucosamine transmembrane transporter activity"/>
    <property type="evidence" value="ECO:0007669"/>
    <property type="project" value="TreeGrafter"/>
</dbReference>
<dbReference type="AlphaFoldDB" id="A0A0C3RVT3"/>
<evidence type="ECO:0008006" key="10">
    <source>
        <dbReference type="Google" id="ProtNLM"/>
    </source>
</evidence>
<evidence type="ECO:0000256" key="5">
    <source>
        <dbReference type="ARBA" id="ARBA00022989"/>
    </source>
</evidence>
<dbReference type="InterPro" id="IPR037185">
    <property type="entry name" value="EmrE-like"/>
</dbReference>
<dbReference type="SUPFAM" id="SSF103481">
    <property type="entry name" value="Multidrug resistance efflux transporter EmrE"/>
    <property type="match status" value="1"/>
</dbReference>
<accession>A0A0C3RVT3</accession>
<sequence length="345" mass="37725">MIDLSFALSLVFGGCCSNVWTYEYLLRVDSKMGTALTFSQMAFVTTQALPSFLEFRSFRPRLRPRQVPLSQWTLQVLVMTAGSLLNNWAFAFSVPLTVQIVFRSGGLAVSMLLGRLFAGKQYTPPQIASVLFVTLGIILSTTSRSSAPTSSQPIDATQYTLGVVMLTASLLLTGVLGMLQEKTYTQYGPCWKEGLFYTHALSLPIALLFTHSIKDGFRSLQLASTTSPFLRPGPQTDDLSPLSLLPTLDWAFFTPYLILAGNLLTQLICVSGVNQLTSRVSSVSTNLVLTTRKAISLCFSVWWFGNGWDAQLGIGAGMVFLGSLLPSLKPQTAAKPVTGQRHKRE</sequence>
<dbReference type="PANTHER" id="PTHR10778">
    <property type="entry name" value="SOLUTE CARRIER FAMILY 35 MEMBER B"/>
    <property type="match status" value="1"/>
</dbReference>
<evidence type="ECO:0000256" key="1">
    <source>
        <dbReference type="ARBA" id="ARBA00004127"/>
    </source>
</evidence>
<feature type="transmembrane region" description="Helical" evidence="7">
    <location>
        <begin position="159"/>
        <end position="179"/>
    </location>
</feature>
<evidence type="ECO:0000256" key="7">
    <source>
        <dbReference type="SAM" id="Phobius"/>
    </source>
</evidence>
<dbReference type="GO" id="GO:0000139">
    <property type="term" value="C:Golgi membrane"/>
    <property type="evidence" value="ECO:0007669"/>
    <property type="project" value="TreeGrafter"/>
</dbReference>
<evidence type="ECO:0000256" key="6">
    <source>
        <dbReference type="ARBA" id="ARBA00023136"/>
    </source>
</evidence>
<feature type="transmembrane region" description="Helical" evidence="7">
    <location>
        <begin position="250"/>
        <end position="273"/>
    </location>
</feature>
<dbReference type="OrthoDB" id="999962at2759"/>
<comment type="subcellular location">
    <subcellularLocation>
        <location evidence="1">Endomembrane system</location>
        <topology evidence="1">Multi-pass membrane protein</topology>
    </subcellularLocation>
</comment>
<evidence type="ECO:0000313" key="9">
    <source>
        <dbReference type="Proteomes" id="UP000053257"/>
    </source>
</evidence>
<evidence type="ECO:0000313" key="8">
    <source>
        <dbReference type="EMBL" id="KIP05491.1"/>
    </source>
</evidence>
<dbReference type="Proteomes" id="UP000053257">
    <property type="component" value="Unassembled WGS sequence"/>
</dbReference>
<dbReference type="Pfam" id="PF08449">
    <property type="entry name" value="UAA"/>
    <property type="match status" value="1"/>
</dbReference>
<dbReference type="GO" id="GO:0005789">
    <property type="term" value="C:endoplasmic reticulum membrane"/>
    <property type="evidence" value="ECO:0007669"/>
    <property type="project" value="TreeGrafter"/>
</dbReference>
<keyword evidence="9" id="KW-1185">Reference proteome</keyword>
<dbReference type="EMBL" id="KN840542">
    <property type="protein sequence ID" value="KIP05491.1"/>
    <property type="molecule type" value="Genomic_DNA"/>
</dbReference>
<feature type="transmembrane region" description="Helical" evidence="7">
    <location>
        <begin position="74"/>
        <end position="94"/>
    </location>
</feature>
<dbReference type="PANTHER" id="PTHR10778:SF4">
    <property type="entry name" value="NUCLEOTIDE SUGAR TRANSPORTER SLC35B4"/>
    <property type="match status" value="1"/>
</dbReference>
<evidence type="ECO:0000256" key="4">
    <source>
        <dbReference type="ARBA" id="ARBA00022692"/>
    </source>
</evidence>
<dbReference type="InterPro" id="IPR013657">
    <property type="entry name" value="SCL35B1-4/HUT1"/>
</dbReference>
<evidence type="ECO:0000256" key="2">
    <source>
        <dbReference type="ARBA" id="ARBA00022448"/>
    </source>
</evidence>
<proteinExistence type="predicted"/>
<evidence type="ECO:0000256" key="3">
    <source>
        <dbReference type="ARBA" id="ARBA00022597"/>
    </source>
</evidence>
<reference evidence="8 9" key="1">
    <citation type="journal article" date="2014" name="PLoS Genet.">
        <title>Analysis of the Phlebiopsis gigantea genome, transcriptome and secretome provides insight into its pioneer colonization strategies of wood.</title>
        <authorList>
            <person name="Hori C."/>
            <person name="Ishida T."/>
            <person name="Igarashi K."/>
            <person name="Samejima M."/>
            <person name="Suzuki H."/>
            <person name="Master E."/>
            <person name="Ferreira P."/>
            <person name="Ruiz-Duenas F.J."/>
            <person name="Held B."/>
            <person name="Canessa P."/>
            <person name="Larrondo L.F."/>
            <person name="Schmoll M."/>
            <person name="Druzhinina I.S."/>
            <person name="Kubicek C.P."/>
            <person name="Gaskell J.A."/>
            <person name="Kersten P."/>
            <person name="St John F."/>
            <person name="Glasner J."/>
            <person name="Sabat G."/>
            <person name="Splinter BonDurant S."/>
            <person name="Syed K."/>
            <person name="Yadav J."/>
            <person name="Mgbeahuruike A.C."/>
            <person name="Kovalchuk A."/>
            <person name="Asiegbu F.O."/>
            <person name="Lackner G."/>
            <person name="Hoffmeister D."/>
            <person name="Rencoret J."/>
            <person name="Gutierrez A."/>
            <person name="Sun H."/>
            <person name="Lindquist E."/>
            <person name="Barry K."/>
            <person name="Riley R."/>
            <person name="Grigoriev I.V."/>
            <person name="Henrissat B."/>
            <person name="Kues U."/>
            <person name="Berka R.M."/>
            <person name="Martinez A.T."/>
            <person name="Covert S.F."/>
            <person name="Blanchette R.A."/>
            <person name="Cullen D."/>
        </authorList>
    </citation>
    <scope>NUCLEOTIDE SEQUENCE [LARGE SCALE GENOMIC DNA]</scope>
    <source>
        <strain evidence="8 9">11061_1 CR5-6</strain>
    </source>
</reference>
<dbReference type="HOGENOM" id="CLU_033007_1_1_1"/>
<keyword evidence="3" id="KW-0762">Sugar transport</keyword>
<keyword evidence="4 7" id="KW-0812">Transmembrane</keyword>
<dbReference type="GO" id="GO:0005464">
    <property type="term" value="F:UDP-xylose transmembrane transporter activity"/>
    <property type="evidence" value="ECO:0007669"/>
    <property type="project" value="TreeGrafter"/>
</dbReference>
<name>A0A0C3RVT3_PHLG1</name>
<gene>
    <name evidence="8" type="ORF">PHLGIDRAFT_25068</name>
</gene>
<keyword evidence="2" id="KW-0813">Transport</keyword>
<keyword evidence="6 7" id="KW-0472">Membrane</keyword>
<keyword evidence="5 7" id="KW-1133">Transmembrane helix</keyword>